<name>A0A5B7IQR6_PORTR</name>
<sequence>MAVALVTISVVSPGSRPRVTHVKKDLRCQQTWKLKRIRLRKETGRNRPVSLSNEFPILWRSYPAVPTRLEAIRITLLDRLHFHQECPPITCTPMTPSRPPAADVFNFSLQVEEPQLAPPPPPLPSPPPPPLSSPTPQRPRTRDS</sequence>
<dbReference type="EMBL" id="VSRR010075891">
    <property type="protein sequence ID" value="MPC87871.1"/>
    <property type="molecule type" value="Genomic_DNA"/>
</dbReference>
<feature type="compositionally biased region" description="Pro residues" evidence="1">
    <location>
        <begin position="116"/>
        <end position="137"/>
    </location>
</feature>
<proteinExistence type="predicted"/>
<reference evidence="2 3" key="1">
    <citation type="submission" date="2019-05" db="EMBL/GenBank/DDBJ databases">
        <title>Another draft genome of Portunus trituberculatus and its Hox gene families provides insights of decapod evolution.</title>
        <authorList>
            <person name="Jeong J.-H."/>
            <person name="Song I."/>
            <person name="Kim S."/>
            <person name="Choi T."/>
            <person name="Kim D."/>
            <person name="Ryu S."/>
            <person name="Kim W."/>
        </authorList>
    </citation>
    <scope>NUCLEOTIDE SEQUENCE [LARGE SCALE GENOMIC DNA]</scope>
    <source>
        <tissue evidence="2">Muscle</tissue>
    </source>
</reference>
<feature type="region of interest" description="Disordered" evidence="1">
    <location>
        <begin position="111"/>
        <end position="144"/>
    </location>
</feature>
<evidence type="ECO:0000256" key="1">
    <source>
        <dbReference type="SAM" id="MobiDB-lite"/>
    </source>
</evidence>
<protein>
    <submittedName>
        <fullName evidence="2">Uncharacterized protein</fullName>
    </submittedName>
</protein>
<dbReference type="Proteomes" id="UP000324222">
    <property type="component" value="Unassembled WGS sequence"/>
</dbReference>
<evidence type="ECO:0000313" key="3">
    <source>
        <dbReference type="Proteomes" id="UP000324222"/>
    </source>
</evidence>
<accession>A0A5B7IQR6</accession>
<comment type="caution">
    <text evidence="2">The sequence shown here is derived from an EMBL/GenBank/DDBJ whole genome shotgun (WGS) entry which is preliminary data.</text>
</comment>
<dbReference type="AlphaFoldDB" id="A0A5B7IQR6"/>
<keyword evidence="3" id="KW-1185">Reference proteome</keyword>
<evidence type="ECO:0000313" key="2">
    <source>
        <dbReference type="EMBL" id="MPC87871.1"/>
    </source>
</evidence>
<gene>
    <name evidence="2" type="ORF">E2C01_082752</name>
</gene>
<organism evidence="2 3">
    <name type="scientific">Portunus trituberculatus</name>
    <name type="common">Swimming crab</name>
    <name type="synonym">Neptunus trituberculatus</name>
    <dbReference type="NCBI Taxonomy" id="210409"/>
    <lineage>
        <taxon>Eukaryota</taxon>
        <taxon>Metazoa</taxon>
        <taxon>Ecdysozoa</taxon>
        <taxon>Arthropoda</taxon>
        <taxon>Crustacea</taxon>
        <taxon>Multicrustacea</taxon>
        <taxon>Malacostraca</taxon>
        <taxon>Eumalacostraca</taxon>
        <taxon>Eucarida</taxon>
        <taxon>Decapoda</taxon>
        <taxon>Pleocyemata</taxon>
        <taxon>Brachyura</taxon>
        <taxon>Eubrachyura</taxon>
        <taxon>Portunoidea</taxon>
        <taxon>Portunidae</taxon>
        <taxon>Portuninae</taxon>
        <taxon>Portunus</taxon>
    </lineage>
</organism>